<comment type="caution">
    <text evidence="13">The sequence shown here is derived from an EMBL/GenBank/DDBJ whole genome shotgun (WGS) entry which is preliminary data.</text>
</comment>
<evidence type="ECO:0000256" key="2">
    <source>
        <dbReference type="ARBA" id="ARBA00022475"/>
    </source>
</evidence>
<evidence type="ECO:0000256" key="9">
    <source>
        <dbReference type="ARBA" id="ARBA00023136"/>
    </source>
</evidence>
<keyword evidence="2" id="KW-1003">Cell membrane</keyword>
<dbReference type="AlphaFoldDB" id="A0A506PIF2"/>
<dbReference type="GO" id="GO:0006784">
    <property type="term" value="P:heme A biosynthetic process"/>
    <property type="evidence" value="ECO:0007669"/>
    <property type="project" value="InterPro"/>
</dbReference>
<keyword evidence="10" id="KW-1015">Disulfide bond</keyword>
<dbReference type="GO" id="GO:0046872">
    <property type="term" value="F:metal ion binding"/>
    <property type="evidence" value="ECO:0007669"/>
    <property type="project" value="UniProtKB-KW"/>
</dbReference>
<dbReference type="InterPro" id="IPR050450">
    <property type="entry name" value="COX15/CtaA_HemeA_synthase"/>
</dbReference>
<dbReference type="GO" id="GO:0016491">
    <property type="term" value="F:oxidoreductase activity"/>
    <property type="evidence" value="ECO:0007669"/>
    <property type="project" value="UniProtKB-KW"/>
</dbReference>
<evidence type="ECO:0000256" key="1">
    <source>
        <dbReference type="ARBA" id="ARBA00004141"/>
    </source>
</evidence>
<proteinExistence type="predicted"/>
<evidence type="ECO:0000256" key="4">
    <source>
        <dbReference type="ARBA" id="ARBA00022723"/>
    </source>
</evidence>
<feature type="transmembrane region" description="Helical" evidence="12">
    <location>
        <begin position="141"/>
        <end position="159"/>
    </location>
</feature>
<keyword evidence="5 12" id="KW-1133">Transmembrane helix</keyword>
<dbReference type="OrthoDB" id="1447144at2"/>
<sequence>MIKKFRKTAKIALVLIYLVIIAGAVVRMTGSGMGCPDWPKCFGYYIPPTEAEQLEFKANYEYKKGIVIIVDESLKVAKSNFTSGDSFNPDNWNNFTTHDYNIFNPLHTWVEYINRLLGALSGIPILIFTIMSIWLWKDNKWLLPLSILTVFAMGFQAWLGKTVVDSNLAPYKITIHMVMALLIVFVILYLIYASKTSFKNQLADVGFHNLLIFATVLTLIQIVLGTQVRQYIDEQVKEIGYIKSEWLAQPTINFYVHRSLSVLVLLVNGWLFMRNRKLQLGYGKMNLVILCIALEIATGILMYYFDFPFSTQPLHLVIAAILIGVQFYLVLESRRALTTQTAQALT</sequence>
<evidence type="ECO:0000256" key="7">
    <source>
        <dbReference type="ARBA" id="ARBA00023004"/>
    </source>
</evidence>
<feature type="transmembrane region" description="Helical" evidence="12">
    <location>
        <begin position="285"/>
        <end position="305"/>
    </location>
</feature>
<dbReference type="Proteomes" id="UP000317332">
    <property type="component" value="Unassembled WGS sequence"/>
</dbReference>
<dbReference type="PANTHER" id="PTHR35457">
    <property type="entry name" value="HEME A SYNTHASE"/>
    <property type="match status" value="1"/>
</dbReference>
<keyword evidence="9 12" id="KW-0472">Membrane</keyword>
<evidence type="ECO:0000256" key="6">
    <source>
        <dbReference type="ARBA" id="ARBA00023002"/>
    </source>
</evidence>
<keyword evidence="6" id="KW-0560">Oxidoreductase</keyword>
<feature type="transmembrane region" description="Helical" evidence="12">
    <location>
        <begin position="116"/>
        <end position="136"/>
    </location>
</feature>
<comment type="subcellular location">
    <subcellularLocation>
        <location evidence="1">Membrane</location>
        <topology evidence="1">Multi-pass membrane protein</topology>
    </subcellularLocation>
</comment>
<gene>
    <name evidence="13" type="ORF">FJ651_11145</name>
</gene>
<keyword evidence="8" id="KW-0350">Heme biosynthesis</keyword>
<evidence type="ECO:0000256" key="10">
    <source>
        <dbReference type="ARBA" id="ARBA00023157"/>
    </source>
</evidence>
<feature type="transmembrane region" description="Helical" evidence="12">
    <location>
        <begin position="311"/>
        <end position="331"/>
    </location>
</feature>
<dbReference type="EMBL" id="VHIQ01000005">
    <property type="protein sequence ID" value="TPV32857.1"/>
    <property type="molecule type" value="Genomic_DNA"/>
</dbReference>
<evidence type="ECO:0000256" key="3">
    <source>
        <dbReference type="ARBA" id="ARBA00022692"/>
    </source>
</evidence>
<evidence type="ECO:0000313" key="14">
    <source>
        <dbReference type="Proteomes" id="UP000317332"/>
    </source>
</evidence>
<dbReference type="PANTHER" id="PTHR35457:SF1">
    <property type="entry name" value="HEME A SYNTHASE"/>
    <property type="match status" value="1"/>
</dbReference>
<dbReference type="InterPro" id="IPR003780">
    <property type="entry name" value="COX15/CtaA_fam"/>
</dbReference>
<feature type="transmembrane region" description="Helical" evidence="12">
    <location>
        <begin position="255"/>
        <end position="273"/>
    </location>
</feature>
<evidence type="ECO:0000256" key="12">
    <source>
        <dbReference type="SAM" id="Phobius"/>
    </source>
</evidence>
<organism evidence="13 14">
    <name type="scientific">Paucihalobacter ruber</name>
    <dbReference type="NCBI Taxonomy" id="2567861"/>
    <lineage>
        <taxon>Bacteria</taxon>
        <taxon>Pseudomonadati</taxon>
        <taxon>Bacteroidota</taxon>
        <taxon>Flavobacteriia</taxon>
        <taxon>Flavobacteriales</taxon>
        <taxon>Flavobacteriaceae</taxon>
        <taxon>Paucihalobacter</taxon>
    </lineage>
</organism>
<accession>A0A506PIF2</accession>
<dbReference type="GO" id="GO:0016020">
    <property type="term" value="C:membrane"/>
    <property type="evidence" value="ECO:0007669"/>
    <property type="project" value="UniProtKB-SubCell"/>
</dbReference>
<keyword evidence="14" id="KW-1185">Reference proteome</keyword>
<evidence type="ECO:0000313" key="13">
    <source>
        <dbReference type="EMBL" id="TPV32857.1"/>
    </source>
</evidence>
<evidence type="ECO:0000256" key="8">
    <source>
        <dbReference type="ARBA" id="ARBA00023133"/>
    </source>
</evidence>
<evidence type="ECO:0000256" key="5">
    <source>
        <dbReference type="ARBA" id="ARBA00022989"/>
    </source>
</evidence>
<keyword evidence="7" id="KW-0408">Iron</keyword>
<protein>
    <submittedName>
        <fullName evidence="13">Heme A synthase</fullName>
    </submittedName>
</protein>
<reference evidence="13 14" key="1">
    <citation type="submission" date="2019-06" db="EMBL/GenBank/DDBJ databases">
        <title>Flavobacteriaceae Paucihalobacterium erythroidium CWB-1, complete genome.</title>
        <authorList>
            <person name="Wu S."/>
        </authorList>
    </citation>
    <scope>NUCLEOTIDE SEQUENCE [LARGE SCALE GENOMIC DNA]</scope>
    <source>
        <strain evidence="13 14">CWB-1</strain>
    </source>
</reference>
<evidence type="ECO:0000256" key="11">
    <source>
        <dbReference type="ARBA" id="ARBA00023444"/>
    </source>
</evidence>
<name>A0A506PIF2_9FLAO</name>
<feature type="transmembrane region" description="Helical" evidence="12">
    <location>
        <begin position="205"/>
        <end position="224"/>
    </location>
</feature>
<dbReference type="Pfam" id="PF02628">
    <property type="entry name" value="COX15-CtaA"/>
    <property type="match status" value="2"/>
</dbReference>
<feature type="transmembrane region" description="Helical" evidence="12">
    <location>
        <begin position="12"/>
        <end position="30"/>
    </location>
</feature>
<dbReference type="RefSeq" id="WP_140990604.1">
    <property type="nucleotide sequence ID" value="NZ_VHIQ01000005.1"/>
</dbReference>
<feature type="transmembrane region" description="Helical" evidence="12">
    <location>
        <begin position="171"/>
        <end position="193"/>
    </location>
</feature>
<comment type="pathway">
    <text evidence="11">Porphyrin-containing compound metabolism.</text>
</comment>
<keyword evidence="3 12" id="KW-0812">Transmembrane</keyword>
<keyword evidence="4" id="KW-0479">Metal-binding</keyword>